<dbReference type="EMBL" id="CP095073">
    <property type="protein sequence ID" value="UOQ45636.1"/>
    <property type="molecule type" value="Genomic_DNA"/>
</dbReference>
<dbReference type="InterPro" id="IPR018060">
    <property type="entry name" value="HTH_AraC"/>
</dbReference>
<evidence type="ECO:0000259" key="9">
    <source>
        <dbReference type="PROSITE" id="PS01124"/>
    </source>
</evidence>
<sequence length="513" mass="60024">MSLRIIIVDDEPVIRRGLSATVPWEEHEMEVVGQAGDGWEAIRMMKEHGPVDLIITDVRMPHMDGLELASFTAEHFPAIKIIMISGYDDFKYAKKALQLGVQDYLLKPVDVDELIRVSNKIKKEILLEQNENAEYRKTKLKNAIYHQVWDFPVKIPQDLKRFGKVSVFPFMSTLNHYAAYLKDKNGDLEQIKSNWKTKIEEKFITEGYETFSIFTSENVLLTCVIEGRGTLNTEQAVKLLKAVQLNAKFVVSEEHVPISSLYQSYRLLFRSLKYLPAHSTRVIFPVKEEAEREYVYPEHLEAELLHAFFQLDHEQVEKVTEQLFHTFKDNHFLLEDVVRTGEKLLNSVLERYEKLLGQGSDYPTLHYREGINLEQFNSYSLLESQFREDLKKLVQELNLSQSESKDWLIERAEEYIQSYYTSEIKAHEVADVINISPNYFSSLFKQKTGKKFNEYVHDLRVNRSKILLAETPFKVSEIAEQVGYQEYKYFVKVFKNYTGMTPTKYRRLMTIKS</sequence>
<accession>A0ABY4EMF9</accession>
<keyword evidence="3 8" id="KW-0597">Phosphoprotein</keyword>
<name>A0ABY4EMF9_9BACI</name>
<dbReference type="PROSITE" id="PS50110">
    <property type="entry name" value="RESPONSE_REGULATORY"/>
    <property type="match status" value="1"/>
</dbReference>
<evidence type="ECO:0000256" key="1">
    <source>
        <dbReference type="ARBA" id="ARBA00004496"/>
    </source>
</evidence>
<dbReference type="InterPro" id="IPR020449">
    <property type="entry name" value="Tscrpt_reg_AraC-type_HTH"/>
</dbReference>
<evidence type="ECO:0000256" key="2">
    <source>
        <dbReference type="ARBA" id="ARBA00022490"/>
    </source>
</evidence>
<keyword evidence="2" id="KW-0963">Cytoplasm</keyword>
<dbReference type="InterPro" id="IPR051552">
    <property type="entry name" value="HptR"/>
</dbReference>
<dbReference type="SUPFAM" id="SSF52172">
    <property type="entry name" value="CheY-like"/>
    <property type="match status" value="1"/>
</dbReference>
<organism evidence="11 12">
    <name type="scientific">Halobacillus salinarum</name>
    <dbReference type="NCBI Taxonomy" id="2932257"/>
    <lineage>
        <taxon>Bacteria</taxon>
        <taxon>Bacillati</taxon>
        <taxon>Bacillota</taxon>
        <taxon>Bacilli</taxon>
        <taxon>Bacillales</taxon>
        <taxon>Bacillaceae</taxon>
        <taxon>Halobacillus</taxon>
    </lineage>
</organism>
<dbReference type="Proteomes" id="UP000831787">
    <property type="component" value="Chromosome"/>
</dbReference>
<dbReference type="PROSITE" id="PS00041">
    <property type="entry name" value="HTH_ARAC_FAMILY_1"/>
    <property type="match status" value="1"/>
</dbReference>
<feature type="domain" description="Response regulatory" evidence="10">
    <location>
        <begin position="4"/>
        <end position="122"/>
    </location>
</feature>
<dbReference type="PANTHER" id="PTHR42713:SF3">
    <property type="entry name" value="TRANSCRIPTIONAL REGULATORY PROTEIN HPTR"/>
    <property type="match status" value="1"/>
</dbReference>
<comment type="subcellular location">
    <subcellularLocation>
        <location evidence="1">Cytoplasm</location>
    </subcellularLocation>
</comment>
<feature type="modified residue" description="4-aspartylphosphate" evidence="8">
    <location>
        <position position="57"/>
    </location>
</feature>
<evidence type="ECO:0000313" key="11">
    <source>
        <dbReference type="EMBL" id="UOQ45636.1"/>
    </source>
</evidence>
<keyword evidence="6" id="KW-0238">DNA-binding</keyword>
<dbReference type="PANTHER" id="PTHR42713">
    <property type="entry name" value="HISTIDINE KINASE-RELATED"/>
    <property type="match status" value="1"/>
</dbReference>
<proteinExistence type="predicted"/>
<dbReference type="InterPro" id="IPR011006">
    <property type="entry name" value="CheY-like_superfamily"/>
</dbReference>
<evidence type="ECO:0000256" key="6">
    <source>
        <dbReference type="ARBA" id="ARBA00023125"/>
    </source>
</evidence>
<protein>
    <submittedName>
        <fullName evidence="11">Response regulator</fullName>
    </submittedName>
</protein>
<dbReference type="CDD" id="cd17536">
    <property type="entry name" value="REC_YesN-like"/>
    <property type="match status" value="1"/>
</dbReference>
<dbReference type="InterPro" id="IPR018062">
    <property type="entry name" value="HTH_AraC-typ_CS"/>
</dbReference>
<dbReference type="Gene3D" id="1.10.10.60">
    <property type="entry name" value="Homeodomain-like"/>
    <property type="match status" value="2"/>
</dbReference>
<dbReference type="PROSITE" id="PS01124">
    <property type="entry name" value="HTH_ARAC_FAMILY_2"/>
    <property type="match status" value="1"/>
</dbReference>
<evidence type="ECO:0000256" key="4">
    <source>
        <dbReference type="ARBA" id="ARBA00023012"/>
    </source>
</evidence>
<dbReference type="InterPro" id="IPR009057">
    <property type="entry name" value="Homeodomain-like_sf"/>
</dbReference>
<evidence type="ECO:0000256" key="7">
    <source>
        <dbReference type="ARBA" id="ARBA00023163"/>
    </source>
</evidence>
<dbReference type="SMART" id="SM00342">
    <property type="entry name" value="HTH_ARAC"/>
    <property type="match status" value="1"/>
</dbReference>
<dbReference type="RefSeq" id="WP_244712441.1">
    <property type="nucleotide sequence ID" value="NZ_CP095073.1"/>
</dbReference>
<reference evidence="11 12" key="1">
    <citation type="submission" date="2022-04" db="EMBL/GenBank/DDBJ databases">
        <title>Halobacillus sp. isolated from saltern.</title>
        <authorList>
            <person name="Won M."/>
            <person name="Lee C.-M."/>
            <person name="Woen H.-Y."/>
            <person name="Kwon S.-W."/>
        </authorList>
    </citation>
    <scope>NUCLEOTIDE SEQUENCE [LARGE SCALE GENOMIC DNA]</scope>
    <source>
        <strain evidence="11 12">SSBR10-3</strain>
    </source>
</reference>
<keyword evidence="7" id="KW-0804">Transcription</keyword>
<dbReference type="InterPro" id="IPR001789">
    <property type="entry name" value="Sig_transdc_resp-reg_receiver"/>
</dbReference>
<keyword evidence="4" id="KW-0902">Two-component regulatory system</keyword>
<feature type="domain" description="HTH araC/xylS-type" evidence="9">
    <location>
        <begin position="410"/>
        <end position="508"/>
    </location>
</feature>
<gene>
    <name evidence="11" type="ORF">MUN89_06790</name>
</gene>
<evidence type="ECO:0000313" key="12">
    <source>
        <dbReference type="Proteomes" id="UP000831787"/>
    </source>
</evidence>
<evidence type="ECO:0000259" key="10">
    <source>
        <dbReference type="PROSITE" id="PS50110"/>
    </source>
</evidence>
<evidence type="ECO:0000256" key="8">
    <source>
        <dbReference type="PROSITE-ProRule" id="PRU00169"/>
    </source>
</evidence>
<evidence type="ECO:0000256" key="3">
    <source>
        <dbReference type="ARBA" id="ARBA00022553"/>
    </source>
</evidence>
<dbReference type="Gene3D" id="3.40.50.2300">
    <property type="match status" value="1"/>
</dbReference>
<dbReference type="SMART" id="SM00448">
    <property type="entry name" value="REC"/>
    <property type="match status" value="1"/>
</dbReference>
<keyword evidence="12" id="KW-1185">Reference proteome</keyword>
<dbReference type="SUPFAM" id="SSF46689">
    <property type="entry name" value="Homeodomain-like"/>
    <property type="match status" value="2"/>
</dbReference>
<dbReference type="Pfam" id="PF00072">
    <property type="entry name" value="Response_reg"/>
    <property type="match status" value="1"/>
</dbReference>
<dbReference type="Pfam" id="PF12833">
    <property type="entry name" value="HTH_18"/>
    <property type="match status" value="1"/>
</dbReference>
<keyword evidence="5" id="KW-0805">Transcription regulation</keyword>
<dbReference type="PRINTS" id="PR00032">
    <property type="entry name" value="HTHARAC"/>
</dbReference>
<evidence type="ECO:0000256" key="5">
    <source>
        <dbReference type="ARBA" id="ARBA00023015"/>
    </source>
</evidence>